<organism evidence="4 5">
    <name type="scientific">Candolleomyces eurysporus</name>
    <dbReference type="NCBI Taxonomy" id="2828524"/>
    <lineage>
        <taxon>Eukaryota</taxon>
        <taxon>Fungi</taxon>
        <taxon>Dikarya</taxon>
        <taxon>Basidiomycota</taxon>
        <taxon>Agaricomycotina</taxon>
        <taxon>Agaricomycetes</taxon>
        <taxon>Agaricomycetidae</taxon>
        <taxon>Agaricales</taxon>
        <taxon>Agaricineae</taxon>
        <taxon>Psathyrellaceae</taxon>
        <taxon>Candolleomyces</taxon>
    </lineage>
</organism>
<gene>
    <name evidence="4" type="ORF">H1R20_g16319</name>
</gene>
<keyword evidence="5" id="KW-1185">Reference proteome</keyword>
<keyword evidence="2" id="KW-1133">Transmembrane helix</keyword>
<dbReference type="AlphaFoldDB" id="A0A9W8IQV2"/>
<feature type="transmembrane region" description="Helical" evidence="2">
    <location>
        <begin position="12"/>
        <end position="31"/>
    </location>
</feature>
<dbReference type="EMBL" id="JANBPK010001766">
    <property type="protein sequence ID" value="KAJ2920777.1"/>
    <property type="molecule type" value="Genomic_DNA"/>
</dbReference>
<comment type="caution">
    <text evidence="4">The sequence shown here is derived from an EMBL/GenBank/DDBJ whole genome shotgun (WGS) entry which is preliminary data.</text>
</comment>
<keyword evidence="2" id="KW-0472">Membrane</keyword>
<evidence type="ECO:0000256" key="1">
    <source>
        <dbReference type="SAM" id="MobiDB-lite"/>
    </source>
</evidence>
<feature type="non-terminal residue" evidence="4">
    <location>
        <position position="299"/>
    </location>
</feature>
<evidence type="ECO:0000259" key="3">
    <source>
        <dbReference type="Pfam" id="PF20152"/>
    </source>
</evidence>
<dbReference type="Proteomes" id="UP001140091">
    <property type="component" value="Unassembled WGS sequence"/>
</dbReference>
<reference evidence="4" key="1">
    <citation type="submission" date="2022-06" db="EMBL/GenBank/DDBJ databases">
        <title>Genome Sequence of Candolleomyces eurysporus.</title>
        <authorList>
            <person name="Buettner E."/>
        </authorList>
    </citation>
    <scope>NUCLEOTIDE SEQUENCE</scope>
    <source>
        <strain evidence="4">VTCC 930004</strain>
    </source>
</reference>
<accession>A0A9W8IQV2</accession>
<dbReference type="InterPro" id="IPR045339">
    <property type="entry name" value="DUF6534"/>
</dbReference>
<dbReference type="OrthoDB" id="3190888at2759"/>
<feature type="transmembrane region" description="Helical" evidence="2">
    <location>
        <begin position="51"/>
        <end position="74"/>
    </location>
</feature>
<feature type="region of interest" description="Disordered" evidence="1">
    <location>
        <begin position="245"/>
        <end position="265"/>
    </location>
</feature>
<feature type="transmembrane region" description="Helical" evidence="2">
    <location>
        <begin position="119"/>
        <end position="143"/>
    </location>
</feature>
<dbReference type="Pfam" id="PF20152">
    <property type="entry name" value="DUF6534"/>
    <property type="match status" value="1"/>
</dbReference>
<feature type="transmembrane region" description="Helical" evidence="2">
    <location>
        <begin position="188"/>
        <end position="210"/>
    </location>
</feature>
<evidence type="ECO:0000313" key="5">
    <source>
        <dbReference type="Proteomes" id="UP001140091"/>
    </source>
</evidence>
<evidence type="ECO:0000313" key="4">
    <source>
        <dbReference type="EMBL" id="KAJ2920777.1"/>
    </source>
</evidence>
<keyword evidence="2" id="KW-0812">Transmembrane</keyword>
<proteinExistence type="predicted"/>
<dbReference type="PANTHER" id="PTHR40465">
    <property type="entry name" value="CHROMOSOME 1, WHOLE GENOME SHOTGUN SEQUENCE"/>
    <property type="match status" value="1"/>
</dbReference>
<dbReference type="PANTHER" id="PTHR40465:SF1">
    <property type="entry name" value="DUF6534 DOMAIN-CONTAINING PROTEIN"/>
    <property type="match status" value="1"/>
</dbReference>
<feature type="compositionally biased region" description="Polar residues" evidence="1">
    <location>
        <begin position="221"/>
        <end position="234"/>
    </location>
</feature>
<name>A0A9W8IQV2_9AGAR</name>
<sequence length="299" mass="32679">MDVPNSNDIYHSTYGALLIGFCTACAVFGVLTQQTVTYYQRYFHDKLVYKSLVQIVFGALVGTIVKCCFALRVWTFSKRNVWITGLICFLIFAQAGLAIAYCVRAFQLRKVESAKRLQVIATLSLGSGVITDIAIALALCYFLRKLRTGFRKSDTLVNMLSIYAINTGILTSALSATVLILYNVYPNAMYFMGSYFVLANVYGISFICTLNTRRVVRGKGTDQQGSSGNTSENGPRNAIFMITNPSTGGHRSNAGPYPGHTTSKGGVEIGVRQEVTIITDIESRGGVDSASVRSEIRLS</sequence>
<protein>
    <recommendedName>
        <fullName evidence="3">DUF6534 domain-containing protein</fullName>
    </recommendedName>
</protein>
<feature type="region of interest" description="Disordered" evidence="1">
    <location>
        <begin position="219"/>
        <end position="238"/>
    </location>
</feature>
<evidence type="ECO:0000256" key="2">
    <source>
        <dbReference type="SAM" id="Phobius"/>
    </source>
</evidence>
<feature type="domain" description="DUF6534" evidence="3">
    <location>
        <begin position="129"/>
        <end position="214"/>
    </location>
</feature>
<feature type="transmembrane region" description="Helical" evidence="2">
    <location>
        <begin position="81"/>
        <end position="107"/>
    </location>
</feature>
<feature type="transmembrane region" description="Helical" evidence="2">
    <location>
        <begin position="155"/>
        <end position="182"/>
    </location>
</feature>